<dbReference type="Proteomes" id="UP000278627">
    <property type="component" value="Unassembled WGS sequence"/>
</dbReference>
<keyword evidence="3" id="KW-1185">Reference proteome</keyword>
<reference evidence="2 3" key="2">
    <citation type="submission" date="2018-11" db="EMBL/GenBank/DDBJ databases">
        <authorList>
            <consortium name="Pathogen Informatics"/>
        </authorList>
    </citation>
    <scope>NUCLEOTIDE SEQUENCE [LARGE SCALE GENOMIC DNA]</scope>
</reference>
<dbReference type="EMBL" id="UZAD01002473">
    <property type="protein sequence ID" value="VDN85837.1"/>
    <property type="molecule type" value="Genomic_DNA"/>
</dbReference>
<accession>A0A0N4T900</accession>
<keyword evidence="1" id="KW-1133">Transmembrane helix</keyword>
<protein>
    <submittedName>
        <fullName evidence="4">Mannosyltransferase</fullName>
    </submittedName>
</protein>
<dbReference type="WBParaSite" id="BPAG_0000468701-mRNA-1">
    <property type="protein sequence ID" value="BPAG_0000468701-mRNA-1"/>
    <property type="gene ID" value="BPAG_0000468701"/>
</dbReference>
<organism evidence="4">
    <name type="scientific">Brugia pahangi</name>
    <name type="common">Filarial nematode worm</name>
    <dbReference type="NCBI Taxonomy" id="6280"/>
    <lineage>
        <taxon>Eukaryota</taxon>
        <taxon>Metazoa</taxon>
        <taxon>Ecdysozoa</taxon>
        <taxon>Nematoda</taxon>
        <taxon>Chromadorea</taxon>
        <taxon>Rhabditida</taxon>
        <taxon>Spirurina</taxon>
        <taxon>Spiruromorpha</taxon>
        <taxon>Filarioidea</taxon>
        <taxon>Onchocercidae</taxon>
        <taxon>Brugia</taxon>
    </lineage>
</organism>
<keyword evidence="1" id="KW-0812">Transmembrane</keyword>
<evidence type="ECO:0000313" key="2">
    <source>
        <dbReference type="EMBL" id="VDN85837.1"/>
    </source>
</evidence>
<dbReference type="AlphaFoldDB" id="A0A0N4T900"/>
<reference evidence="4" key="1">
    <citation type="submission" date="2017-02" db="UniProtKB">
        <authorList>
            <consortium name="WormBaseParasite"/>
        </authorList>
    </citation>
    <scope>IDENTIFICATION</scope>
</reference>
<proteinExistence type="predicted"/>
<gene>
    <name evidence="2" type="ORF">BPAG_LOCUS4651</name>
</gene>
<keyword evidence="1" id="KW-0472">Membrane</keyword>
<sequence length="119" mass="13527">MFRCLSNYSKVVKLANVRSFPTYRLVAMNSTYEANKNDTSSKRDSINDGTKYVRIAAMLITALIGLRLITSVFVGKSHESFGDTFKSNAFSWPQHYNIFLSQDRLDVNNEDDEVSTDDI</sequence>
<evidence type="ECO:0000313" key="4">
    <source>
        <dbReference type="WBParaSite" id="BPAG_0000468701-mRNA-1"/>
    </source>
</evidence>
<name>A0A0N4T900_BRUPA</name>
<evidence type="ECO:0000313" key="3">
    <source>
        <dbReference type="Proteomes" id="UP000278627"/>
    </source>
</evidence>
<evidence type="ECO:0000256" key="1">
    <source>
        <dbReference type="SAM" id="Phobius"/>
    </source>
</evidence>
<feature type="transmembrane region" description="Helical" evidence="1">
    <location>
        <begin position="52"/>
        <end position="74"/>
    </location>
</feature>